<feature type="transmembrane region" description="Helical" evidence="7">
    <location>
        <begin position="298"/>
        <end position="318"/>
    </location>
</feature>
<dbReference type="GO" id="GO:0016020">
    <property type="term" value="C:membrane"/>
    <property type="evidence" value="ECO:0007669"/>
    <property type="project" value="UniProtKB-SubCell"/>
</dbReference>
<sequence>MNSPVREKLDASHVEDMDKPCGKQNALDAENLPSYDDDETRMVRRKIDWRLIPMLTLLYLLAFLDRGNIGNAKVAGMNNDLGLTPTQYNLALTVFFIPYALFEVPSNVVLKLMRPCRWIAFLVISWGAVMTCQGLVRNFGGLVTTRVLLGVFEAGFLPASTYLLGEWYCRFELQWRLSMFFSAASMAGAFSGLLSFAGVGGLEGWRWIFILEGIVTVVVGANFIKTRLENDSGTSSGRVQTSESELFKWAYLNSVLLDWRIWFTIFNIWGNTIPVYGFTFTAPTIIHELGYSAEQAQLLTIPIYAVGLVATLLVSWLADRYHRRWIFIMIPYTVALIAGVYPPAITLFAWLSNNLSPTWKRRATGMALSIMLGNIGGAIGSNIYLARESPVGAYASANRKRDEMSEDEIRAKYTEQELLDLGDRSPLYRYVL</sequence>
<keyword evidence="5 7" id="KW-0472">Membrane</keyword>
<dbReference type="EMBL" id="CABFOC020000082">
    <property type="protein sequence ID" value="CAH0058004.1"/>
    <property type="molecule type" value="Genomic_DNA"/>
</dbReference>
<dbReference type="AlphaFoldDB" id="A0A9N9ZMY2"/>
<evidence type="ECO:0000313" key="10">
    <source>
        <dbReference type="Proteomes" id="UP000775872"/>
    </source>
</evidence>
<comment type="subcellular location">
    <subcellularLocation>
        <location evidence="1">Membrane</location>
        <topology evidence="1">Multi-pass membrane protein</topology>
    </subcellularLocation>
</comment>
<name>A0A9N9ZMY2_9HYPO</name>
<proteinExistence type="predicted"/>
<feature type="transmembrane region" description="Helical" evidence="7">
    <location>
        <begin position="89"/>
        <end position="110"/>
    </location>
</feature>
<comment type="caution">
    <text evidence="9">The sequence shown here is derived from an EMBL/GenBank/DDBJ whole genome shotgun (WGS) entry which is preliminary data.</text>
</comment>
<organism evidence="9 10">
    <name type="scientific">Clonostachys solani</name>
    <dbReference type="NCBI Taxonomy" id="160281"/>
    <lineage>
        <taxon>Eukaryota</taxon>
        <taxon>Fungi</taxon>
        <taxon>Dikarya</taxon>
        <taxon>Ascomycota</taxon>
        <taxon>Pezizomycotina</taxon>
        <taxon>Sordariomycetes</taxon>
        <taxon>Hypocreomycetidae</taxon>
        <taxon>Hypocreales</taxon>
        <taxon>Bionectriaceae</taxon>
        <taxon>Clonostachys</taxon>
    </lineage>
</organism>
<keyword evidence="4 7" id="KW-1133">Transmembrane helix</keyword>
<dbReference type="GO" id="GO:0022857">
    <property type="term" value="F:transmembrane transporter activity"/>
    <property type="evidence" value="ECO:0007669"/>
    <property type="project" value="InterPro"/>
</dbReference>
<reference evidence="10" key="1">
    <citation type="submission" date="2019-06" db="EMBL/GenBank/DDBJ databases">
        <authorList>
            <person name="Broberg M."/>
        </authorList>
    </citation>
    <scope>NUCLEOTIDE SEQUENCE [LARGE SCALE GENOMIC DNA]</scope>
</reference>
<evidence type="ECO:0000259" key="8">
    <source>
        <dbReference type="PROSITE" id="PS50850"/>
    </source>
</evidence>
<dbReference type="InterPro" id="IPR011701">
    <property type="entry name" value="MFS"/>
</dbReference>
<feature type="compositionally biased region" description="Basic and acidic residues" evidence="6">
    <location>
        <begin position="1"/>
        <end position="21"/>
    </location>
</feature>
<feature type="transmembrane region" description="Helical" evidence="7">
    <location>
        <begin position="51"/>
        <end position="69"/>
    </location>
</feature>
<dbReference type="Gene3D" id="1.20.1250.20">
    <property type="entry name" value="MFS general substrate transporter like domains"/>
    <property type="match status" value="2"/>
</dbReference>
<feature type="domain" description="Major facilitator superfamily (MFS) profile" evidence="8">
    <location>
        <begin position="51"/>
        <end position="432"/>
    </location>
</feature>
<evidence type="ECO:0000256" key="3">
    <source>
        <dbReference type="ARBA" id="ARBA00022692"/>
    </source>
</evidence>
<evidence type="ECO:0000256" key="6">
    <source>
        <dbReference type="SAM" id="MobiDB-lite"/>
    </source>
</evidence>
<keyword evidence="10" id="KW-1185">Reference proteome</keyword>
<dbReference type="PROSITE" id="PS50850">
    <property type="entry name" value="MFS"/>
    <property type="match status" value="1"/>
</dbReference>
<evidence type="ECO:0000256" key="4">
    <source>
        <dbReference type="ARBA" id="ARBA00022989"/>
    </source>
</evidence>
<feature type="transmembrane region" description="Helical" evidence="7">
    <location>
        <begin position="325"/>
        <end position="351"/>
    </location>
</feature>
<dbReference type="InterPro" id="IPR036259">
    <property type="entry name" value="MFS_trans_sf"/>
</dbReference>
<dbReference type="FunFam" id="1.20.1250.20:FF:000034">
    <property type="entry name" value="MFS general substrate transporter"/>
    <property type="match status" value="1"/>
</dbReference>
<feature type="region of interest" description="Disordered" evidence="6">
    <location>
        <begin position="1"/>
        <end position="33"/>
    </location>
</feature>
<dbReference type="SUPFAM" id="SSF103473">
    <property type="entry name" value="MFS general substrate transporter"/>
    <property type="match status" value="1"/>
</dbReference>
<feature type="transmembrane region" description="Helical" evidence="7">
    <location>
        <begin position="117"/>
        <end position="136"/>
    </location>
</feature>
<keyword evidence="2" id="KW-0813">Transport</keyword>
<dbReference type="OrthoDB" id="2962993at2759"/>
<dbReference type="Pfam" id="PF07690">
    <property type="entry name" value="MFS_1"/>
    <property type="match status" value="1"/>
</dbReference>
<evidence type="ECO:0000256" key="5">
    <source>
        <dbReference type="ARBA" id="ARBA00023136"/>
    </source>
</evidence>
<dbReference type="PANTHER" id="PTHR43791:SF54">
    <property type="entry name" value="MAJOR FACILITATOR SUPERFAMILY (MFS) PROFILE DOMAIN-CONTAINING PROTEIN-RELATED"/>
    <property type="match status" value="1"/>
</dbReference>
<evidence type="ECO:0000256" key="1">
    <source>
        <dbReference type="ARBA" id="ARBA00004141"/>
    </source>
</evidence>
<feature type="transmembrane region" description="Helical" evidence="7">
    <location>
        <begin position="261"/>
        <end position="286"/>
    </location>
</feature>
<feature type="transmembrane region" description="Helical" evidence="7">
    <location>
        <begin position="177"/>
        <end position="199"/>
    </location>
</feature>
<evidence type="ECO:0000256" key="7">
    <source>
        <dbReference type="SAM" id="Phobius"/>
    </source>
</evidence>
<keyword evidence="3 7" id="KW-0812">Transmembrane</keyword>
<accession>A0A9N9ZMY2</accession>
<dbReference type="InterPro" id="IPR020846">
    <property type="entry name" value="MFS_dom"/>
</dbReference>
<evidence type="ECO:0000256" key="2">
    <source>
        <dbReference type="ARBA" id="ARBA00022448"/>
    </source>
</evidence>
<gene>
    <name evidence="9" type="ORF">CSOL1703_00008481</name>
</gene>
<dbReference type="PANTHER" id="PTHR43791">
    <property type="entry name" value="PERMEASE-RELATED"/>
    <property type="match status" value="1"/>
</dbReference>
<feature type="transmembrane region" description="Helical" evidence="7">
    <location>
        <begin position="205"/>
        <end position="224"/>
    </location>
</feature>
<feature type="transmembrane region" description="Helical" evidence="7">
    <location>
        <begin position="148"/>
        <end position="165"/>
    </location>
</feature>
<reference evidence="9 10" key="2">
    <citation type="submission" date="2021-10" db="EMBL/GenBank/DDBJ databases">
        <authorList>
            <person name="Piombo E."/>
        </authorList>
    </citation>
    <scope>NUCLEOTIDE SEQUENCE [LARGE SCALE GENOMIC DNA]</scope>
</reference>
<protein>
    <recommendedName>
        <fullName evidence="8">Major facilitator superfamily (MFS) profile domain-containing protein</fullName>
    </recommendedName>
</protein>
<evidence type="ECO:0000313" key="9">
    <source>
        <dbReference type="EMBL" id="CAH0058004.1"/>
    </source>
</evidence>
<dbReference type="Proteomes" id="UP000775872">
    <property type="component" value="Unassembled WGS sequence"/>
</dbReference>
<feature type="transmembrane region" description="Helical" evidence="7">
    <location>
        <begin position="363"/>
        <end position="385"/>
    </location>
</feature>